<sequence>MSNHLPVLAQIANDAHEAAAVALRSAAQSAKDAGSALIEAKALVPHGEWEAWLKGNFKGGSRTAQRYMRVAKRWPEITAKTTCVSDLTVNEALRVLEARDDLDEALALKAEAEAVFHELDVLAAAVDTAQLAGLQFIIKRTAELHDLAVDIRSRSIVESARLAKELEATR</sequence>
<evidence type="ECO:0000313" key="1">
    <source>
        <dbReference type="EMBL" id="NRF21657.1"/>
    </source>
</evidence>
<dbReference type="RefSeq" id="WP_172874097.1">
    <property type="nucleotide sequence ID" value="NZ_JABRWL010000006.1"/>
</dbReference>
<keyword evidence="2" id="KW-1185">Reference proteome</keyword>
<dbReference type="InterPro" id="IPR021451">
    <property type="entry name" value="DUF3102"/>
</dbReference>
<name>A0AA44EP03_9HYPH</name>
<accession>A0AA44EP03</accession>
<protein>
    <submittedName>
        <fullName evidence="1">DUF3102 domain-containing protein</fullName>
    </submittedName>
</protein>
<comment type="caution">
    <text evidence="1">The sequence shown here is derived from an EMBL/GenBank/DDBJ whole genome shotgun (WGS) entry which is preliminary data.</text>
</comment>
<proteinExistence type="predicted"/>
<dbReference type="EMBL" id="JABRWM010000006">
    <property type="protein sequence ID" value="NRF21657.1"/>
    <property type="molecule type" value="Genomic_DNA"/>
</dbReference>
<dbReference type="Pfam" id="PF11300">
    <property type="entry name" value="DUF3102"/>
    <property type="match status" value="1"/>
</dbReference>
<organism evidence="1 2">
    <name type="scientific">Agrobacterium pusense</name>
    <dbReference type="NCBI Taxonomy" id="648995"/>
    <lineage>
        <taxon>Bacteria</taxon>
        <taxon>Pseudomonadati</taxon>
        <taxon>Pseudomonadota</taxon>
        <taxon>Alphaproteobacteria</taxon>
        <taxon>Hyphomicrobiales</taxon>
        <taxon>Rhizobiaceae</taxon>
        <taxon>Rhizobium/Agrobacterium group</taxon>
        <taxon>Agrobacterium</taxon>
    </lineage>
</organism>
<gene>
    <name evidence="1" type="ORF">FOB26_21615</name>
</gene>
<evidence type="ECO:0000313" key="2">
    <source>
        <dbReference type="Proteomes" id="UP001155820"/>
    </source>
</evidence>
<dbReference type="AlphaFoldDB" id="A0AA44EP03"/>
<dbReference type="Proteomes" id="UP001155820">
    <property type="component" value="Unassembled WGS sequence"/>
</dbReference>
<reference evidence="1" key="1">
    <citation type="submission" date="2019-07" db="EMBL/GenBank/DDBJ databases">
        <title>FDA dAtabase for Regulatory Grade micrObial Sequences (FDA-ARGOS): Supporting development and validation of Infectious Disease Dx tests.</title>
        <authorList>
            <person name="Bachman M."/>
            <person name="Young C."/>
            <person name="Tallon L."/>
            <person name="Sadzewicz L."/>
            <person name="Vavikolanu K."/>
            <person name="Mehta A."/>
            <person name="Aluvathingal J."/>
            <person name="Nadendla S."/>
            <person name="Nandy P."/>
            <person name="Geyer C."/>
            <person name="Yan Y."/>
            <person name="Sichtig H."/>
        </authorList>
    </citation>
    <scope>NUCLEOTIDE SEQUENCE</scope>
    <source>
        <strain evidence="1">FDAARGOS_618</strain>
    </source>
</reference>